<dbReference type="PROSITE" id="PS00615">
    <property type="entry name" value="C_TYPE_LECTIN_1"/>
    <property type="match status" value="1"/>
</dbReference>
<reference evidence="4" key="3">
    <citation type="submission" date="2025-08" db="UniProtKB">
        <authorList>
            <consortium name="Ensembl"/>
        </authorList>
    </citation>
    <scope>IDENTIFICATION</scope>
    <source>
        <strain evidence="4">HNI</strain>
    </source>
</reference>
<evidence type="ECO:0000259" key="3">
    <source>
        <dbReference type="PROSITE" id="PS50041"/>
    </source>
</evidence>
<dbReference type="InterPro" id="IPR016186">
    <property type="entry name" value="C-type_lectin-like/link_sf"/>
</dbReference>
<accession>A0A3P9L190</accession>
<comment type="subcellular location">
    <subcellularLocation>
        <location evidence="1">Cell membrane</location>
        <topology evidence="1">Single-pass type II membrane protein</topology>
    </subcellularLocation>
</comment>
<evidence type="ECO:0000313" key="4">
    <source>
        <dbReference type="Ensembl" id="ENSORLP00020014480.1"/>
    </source>
</evidence>
<reference key="1">
    <citation type="journal article" date="2007" name="Nature">
        <title>The medaka draft genome and insights into vertebrate genome evolution.</title>
        <authorList>
            <person name="Kasahara M."/>
            <person name="Naruse K."/>
            <person name="Sasaki S."/>
            <person name="Nakatani Y."/>
            <person name="Qu W."/>
            <person name="Ahsan B."/>
            <person name="Yamada T."/>
            <person name="Nagayasu Y."/>
            <person name="Doi K."/>
            <person name="Kasai Y."/>
            <person name="Jindo T."/>
            <person name="Kobayashi D."/>
            <person name="Shimada A."/>
            <person name="Toyoda A."/>
            <person name="Kuroki Y."/>
            <person name="Fujiyama A."/>
            <person name="Sasaki T."/>
            <person name="Shimizu A."/>
            <person name="Asakawa S."/>
            <person name="Shimizu N."/>
            <person name="Hashimoto S."/>
            <person name="Yang J."/>
            <person name="Lee Y."/>
            <person name="Matsushima K."/>
            <person name="Sugano S."/>
            <person name="Sakaizumi M."/>
            <person name="Narita T."/>
            <person name="Ohishi K."/>
            <person name="Haga S."/>
            <person name="Ohta F."/>
            <person name="Nomoto H."/>
            <person name="Nogata K."/>
            <person name="Morishita T."/>
            <person name="Endo T."/>
            <person name="Shin-I T."/>
            <person name="Takeda H."/>
            <person name="Morishita S."/>
            <person name="Kohara Y."/>
        </authorList>
    </citation>
    <scope>NUCLEOTIDE SEQUENCE [LARGE SCALE GENOMIC DNA]</scope>
    <source>
        <strain>Hd-rR</strain>
    </source>
</reference>
<dbReference type="SUPFAM" id="SSF56436">
    <property type="entry name" value="C-type lectin-like"/>
    <property type="match status" value="1"/>
</dbReference>
<evidence type="ECO:0000313" key="5">
    <source>
        <dbReference type="Proteomes" id="UP000265180"/>
    </source>
</evidence>
<dbReference type="PANTHER" id="PTHR45710:SF31">
    <property type="entry name" value="EARLY ACTIVATION ANTIGEN CD69"/>
    <property type="match status" value="1"/>
</dbReference>
<dbReference type="Ensembl" id="ENSORLT00020022251.1">
    <property type="protein sequence ID" value="ENSORLP00020014480.1"/>
    <property type="gene ID" value="ENSORLG00020015486.1"/>
</dbReference>
<organism evidence="4 5">
    <name type="scientific">Oryzias latipes</name>
    <name type="common">Japanese rice fish</name>
    <name type="synonym">Japanese killifish</name>
    <dbReference type="NCBI Taxonomy" id="8090"/>
    <lineage>
        <taxon>Eukaryota</taxon>
        <taxon>Metazoa</taxon>
        <taxon>Chordata</taxon>
        <taxon>Craniata</taxon>
        <taxon>Vertebrata</taxon>
        <taxon>Euteleostomi</taxon>
        <taxon>Actinopterygii</taxon>
        <taxon>Neopterygii</taxon>
        <taxon>Teleostei</taxon>
        <taxon>Neoteleostei</taxon>
        <taxon>Acanthomorphata</taxon>
        <taxon>Ovalentaria</taxon>
        <taxon>Atherinomorphae</taxon>
        <taxon>Beloniformes</taxon>
        <taxon>Adrianichthyidae</taxon>
        <taxon>Oryziinae</taxon>
        <taxon>Oryzias</taxon>
    </lineage>
</organism>
<dbReference type="Gene3D" id="3.10.100.10">
    <property type="entry name" value="Mannose-Binding Protein A, subunit A"/>
    <property type="match status" value="2"/>
</dbReference>
<reference evidence="4" key="4">
    <citation type="submission" date="2025-09" db="UniProtKB">
        <authorList>
            <consortium name="Ensembl"/>
        </authorList>
    </citation>
    <scope>IDENTIFICATION</scope>
    <source>
        <strain evidence="4">HNI</strain>
    </source>
</reference>
<dbReference type="Pfam" id="PF00059">
    <property type="entry name" value="Lectin_C"/>
    <property type="match status" value="1"/>
</dbReference>
<dbReference type="InterPro" id="IPR016187">
    <property type="entry name" value="CTDL_fold"/>
</dbReference>
<dbReference type="PANTHER" id="PTHR45710">
    <property type="entry name" value="C-TYPE LECTIN DOMAIN-CONTAINING PROTEIN 180"/>
    <property type="match status" value="1"/>
</dbReference>
<dbReference type="SMART" id="SM00034">
    <property type="entry name" value="CLECT"/>
    <property type="match status" value="1"/>
</dbReference>
<evidence type="ECO:0000256" key="1">
    <source>
        <dbReference type="ARBA" id="ARBA00004401"/>
    </source>
</evidence>
<dbReference type="InterPro" id="IPR050828">
    <property type="entry name" value="C-type_lectin/matrix_domain"/>
</dbReference>
<sequence length="136" mass="15422">RVNYINKSADIVIRVSVFDETCLSKVNYVRRKTGCPEKWTKFGSSCYFLSEESKSWNEAREFCRAKGADLVVINTEGENGTWKWVDGKDQPDDGGGMQAYGEEDCVQIRNIPGSWNDVACKTSQKWICEKEATSFV</sequence>
<protein>
    <recommendedName>
        <fullName evidence="3">C-type lectin domain-containing protein</fullName>
    </recommendedName>
</protein>
<dbReference type="PROSITE" id="PS50041">
    <property type="entry name" value="C_TYPE_LECTIN_2"/>
    <property type="match status" value="1"/>
</dbReference>
<name>A0A3P9L190_ORYLA</name>
<proteinExistence type="predicted"/>
<dbReference type="InterPro" id="IPR018378">
    <property type="entry name" value="C-type_lectin_CS"/>
</dbReference>
<dbReference type="GO" id="GO:0005886">
    <property type="term" value="C:plasma membrane"/>
    <property type="evidence" value="ECO:0007669"/>
    <property type="project" value="UniProtKB-SubCell"/>
</dbReference>
<keyword evidence="2" id="KW-1015">Disulfide bond</keyword>
<dbReference type="Proteomes" id="UP000265180">
    <property type="component" value="Chromosome 21"/>
</dbReference>
<feature type="domain" description="C-type lectin" evidence="3">
    <location>
        <begin position="42"/>
        <end position="129"/>
    </location>
</feature>
<dbReference type="InterPro" id="IPR001304">
    <property type="entry name" value="C-type_lectin-like"/>
</dbReference>
<reference evidence="4 5" key="2">
    <citation type="submission" date="2017-04" db="EMBL/GenBank/DDBJ databases">
        <title>CpG methylation of centromeres and impact of large insertions on vertebrate speciation.</title>
        <authorList>
            <person name="Ichikawa K."/>
            <person name="Yoshimura J."/>
            <person name="Morishita S."/>
        </authorList>
    </citation>
    <scope>NUCLEOTIDE SEQUENCE</scope>
    <source>
        <strain evidence="4 5">HNI</strain>
    </source>
</reference>
<evidence type="ECO:0000256" key="2">
    <source>
        <dbReference type="ARBA" id="ARBA00023157"/>
    </source>
</evidence>
<dbReference type="AlphaFoldDB" id="A0A3P9L190"/>